<dbReference type="EMBL" id="KZ858968">
    <property type="protein sequence ID" value="RDW27136.1"/>
    <property type="molecule type" value="Genomic_DNA"/>
</dbReference>
<evidence type="ECO:0000313" key="4">
    <source>
        <dbReference type="Proteomes" id="UP000182444"/>
    </source>
</evidence>
<evidence type="ECO:0000313" key="3">
    <source>
        <dbReference type="EMBL" id="RDW27136.1"/>
    </source>
</evidence>
<evidence type="ECO:0000313" key="2">
    <source>
        <dbReference type="EMBL" id="AOW03200.1"/>
    </source>
</evidence>
<evidence type="ECO:0000313" key="5">
    <source>
        <dbReference type="Proteomes" id="UP000256601"/>
    </source>
</evidence>
<dbReference type="HAMAP" id="MF_00055">
    <property type="entry name" value="MEMO1"/>
    <property type="match status" value="1"/>
</dbReference>
<accession>A0A1H6PQQ4</accession>
<dbReference type="PANTHER" id="PTHR11060">
    <property type="entry name" value="PROTEIN MEMO1"/>
    <property type="match status" value="1"/>
</dbReference>
<dbReference type="Gene3D" id="3.40.830.10">
    <property type="entry name" value="LigB-like"/>
    <property type="match status" value="1"/>
</dbReference>
<dbReference type="Proteomes" id="UP000256601">
    <property type="component" value="Unassembled WGS sequence"/>
</dbReference>
<reference evidence="3 5" key="2">
    <citation type="submission" date="2018-07" db="EMBL/GenBank/DDBJ databases">
        <title>Draft Genome Assemblies for Five Robust Yarrowia lipolytica Strains Exhibiting High Lipid Production and Pentose Sugar Utilization and Sugar Alcohol Secretion from Undetoxified Lignocellulosic Biomass Hydrolysates.</title>
        <authorList>
            <consortium name="DOE Joint Genome Institute"/>
            <person name="Walker C."/>
            <person name="Ryu S."/>
            <person name="Na H."/>
            <person name="Zane M."/>
            <person name="LaButti K."/>
            <person name="Lipzen A."/>
            <person name="Haridas S."/>
            <person name="Barry K."/>
            <person name="Grigoriev I.V."/>
            <person name="Quarterman J."/>
            <person name="Slininger P."/>
            <person name="Dien B."/>
            <person name="Trinh C.T."/>
        </authorList>
    </citation>
    <scope>NUCLEOTIDE SEQUENCE [LARGE SCALE GENOMIC DNA]</scope>
    <source>
        <strain evidence="3 5">YB392</strain>
    </source>
</reference>
<dbReference type="CDD" id="cd07361">
    <property type="entry name" value="MEMO_like"/>
    <property type="match status" value="1"/>
</dbReference>
<sequence length="319" mass="35683">MALKRPATHAGSWYSSNATKLGAEVDRHLANGASVLGKSAIPGARVLVGPHAGLAYAGPQLGETYAAFDFKNIKRLFILGPSHHVYLEHAATSAFHSYETPFGNVNVDVETTQKLNDSGVTKYMSATTDKDEHSFEMHMPFLKRLVGDQNVKIVPIMVGQTSQEYEKRLAKLLLPYVEDPTNAFVISTDFCHWGNNFRYWGYADSENCDNVSQSREELRRALKRSNTPIYKSIEYLDKKGMEVASLTSYDKWKEYCKKTDNTICGRKPLAILISMLENYAIEKGDKPISLEWIGYSQSNQVRDISEGSVSYASGFALLR</sequence>
<dbReference type="PANTHER" id="PTHR11060:SF0">
    <property type="entry name" value="PROTEIN MEMO1"/>
    <property type="match status" value="1"/>
</dbReference>
<comment type="similarity">
    <text evidence="1">Belongs to the MEMO1 family.</text>
</comment>
<protein>
    <submittedName>
        <fullName evidence="3">MEMO1 family</fullName>
    </submittedName>
</protein>
<dbReference type="OrthoDB" id="417112at2759"/>
<organism evidence="2 4">
    <name type="scientific">Yarrowia lipolytica</name>
    <name type="common">Candida lipolytica</name>
    <dbReference type="NCBI Taxonomy" id="4952"/>
    <lineage>
        <taxon>Eukaryota</taxon>
        <taxon>Fungi</taxon>
        <taxon>Dikarya</taxon>
        <taxon>Ascomycota</taxon>
        <taxon>Saccharomycotina</taxon>
        <taxon>Dipodascomycetes</taxon>
        <taxon>Dipodascales</taxon>
        <taxon>Dipodascales incertae sedis</taxon>
        <taxon>Yarrowia</taxon>
    </lineage>
</organism>
<dbReference type="GO" id="GO:0005737">
    <property type="term" value="C:cytoplasm"/>
    <property type="evidence" value="ECO:0007669"/>
    <property type="project" value="EnsemblFungi"/>
</dbReference>
<dbReference type="VEuPathDB" id="FungiDB:YALI0_C21450g"/>
<proteinExistence type="inferred from homology"/>
<reference evidence="2 4" key="1">
    <citation type="journal article" date="2016" name="PLoS ONE">
        <title>Sequence Assembly of Yarrowia lipolytica Strain W29/CLIB89 Shows Transposable Element Diversity.</title>
        <authorList>
            <person name="Magnan C."/>
            <person name="Yu J."/>
            <person name="Chang I."/>
            <person name="Jahn E."/>
            <person name="Kanomata Y."/>
            <person name="Wu J."/>
            <person name="Zeller M."/>
            <person name="Oakes M."/>
            <person name="Baldi P."/>
            <person name="Sandmeyer S."/>
        </authorList>
    </citation>
    <scope>NUCLEOTIDE SEQUENCE [LARGE SCALE GENOMIC DNA]</scope>
    <source>
        <strain evidence="2">CLIB89</strain>
        <strain evidence="4">CLIB89(W29)</strain>
    </source>
</reference>
<dbReference type="Proteomes" id="UP000182444">
    <property type="component" value="Chromosome 1C"/>
</dbReference>
<dbReference type="InterPro" id="IPR002737">
    <property type="entry name" value="MEMO1_fam"/>
</dbReference>
<gene>
    <name evidence="3" type="ORF">B0I71DRAFT_95104</name>
    <name evidence="2" type="ORF">YALI1_C29584g</name>
</gene>
<dbReference type="eggNOG" id="KOG3086">
    <property type="taxonomic scope" value="Eukaryota"/>
</dbReference>
<name>A0A1H6PQQ4_YARLL</name>
<dbReference type="GeneID" id="2909848"/>
<dbReference type="AlphaFoldDB" id="A0A1H6PQQ4"/>
<dbReference type="Pfam" id="PF01875">
    <property type="entry name" value="Memo"/>
    <property type="match status" value="1"/>
</dbReference>
<dbReference type="OMA" id="MHLPYIH"/>
<dbReference type="RefSeq" id="XP_502092.1">
    <property type="nucleotide sequence ID" value="XM_502092.1"/>
</dbReference>
<dbReference type="GO" id="GO:0005634">
    <property type="term" value="C:nucleus"/>
    <property type="evidence" value="ECO:0007669"/>
    <property type="project" value="EnsemblFungi"/>
</dbReference>
<dbReference type="EMBL" id="CP017555">
    <property type="protein sequence ID" value="AOW03200.1"/>
    <property type="molecule type" value="Genomic_DNA"/>
</dbReference>
<dbReference type="VEuPathDB" id="FungiDB:YALI1_C29584g"/>
<evidence type="ECO:0000256" key="1">
    <source>
        <dbReference type="ARBA" id="ARBA00006315"/>
    </source>
</evidence>
<dbReference type="NCBIfam" id="TIGR04336">
    <property type="entry name" value="AmmeMemoSam_B"/>
    <property type="match status" value="1"/>
</dbReference>
<dbReference type="KEGG" id="yli:2909848"/>